<evidence type="ECO:0000313" key="2">
    <source>
        <dbReference type="EMBL" id="KAF4041692.1"/>
    </source>
</evidence>
<proteinExistence type="predicted"/>
<dbReference type="AlphaFoldDB" id="A0A833WHF8"/>
<reference evidence="2" key="1">
    <citation type="submission" date="2020-04" db="EMBL/GenBank/DDBJ databases">
        <title>Hybrid Assembly of Korean Phytophthora infestans isolates.</title>
        <authorList>
            <person name="Prokchorchik M."/>
            <person name="Lee Y."/>
            <person name="Seo J."/>
            <person name="Cho J.-H."/>
            <person name="Park Y.-E."/>
            <person name="Jang D.-C."/>
            <person name="Im J.-S."/>
            <person name="Choi J.-G."/>
            <person name="Park H.-J."/>
            <person name="Lee G.-B."/>
            <person name="Lee Y.-G."/>
            <person name="Hong S.-Y."/>
            <person name="Cho K."/>
            <person name="Sohn K.H."/>
        </authorList>
    </citation>
    <scope>NUCLEOTIDE SEQUENCE</scope>
    <source>
        <strain evidence="2">KR_1_A1</strain>
        <strain evidence="3">KR_2_A2</strain>
    </source>
</reference>
<evidence type="ECO:0000256" key="1">
    <source>
        <dbReference type="SAM" id="MobiDB-lite"/>
    </source>
</evidence>
<feature type="compositionally biased region" description="Polar residues" evidence="1">
    <location>
        <begin position="142"/>
        <end position="151"/>
    </location>
</feature>
<name>A0A833WHF8_PHYIN</name>
<keyword evidence="4" id="KW-1185">Reference proteome</keyword>
<evidence type="ECO:0000313" key="4">
    <source>
        <dbReference type="Proteomes" id="UP000602510"/>
    </source>
</evidence>
<dbReference type="EMBL" id="JAACNO010002170">
    <property type="protein sequence ID" value="KAF4135288.1"/>
    <property type="molecule type" value="Genomic_DNA"/>
</dbReference>
<feature type="region of interest" description="Disordered" evidence="1">
    <location>
        <begin position="124"/>
        <end position="151"/>
    </location>
</feature>
<sequence length="151" mass="16607">MSTMATIRSKNWDHGEIDALIQRWRDVANEPRENGEFSQALNQRIYALNKSAVDEHARTEKTVLNTKDSLRVTDLSENVFKTIDSLFNADHVAQPVLLMASGPLHEANDSYYTNSDAYYTDSAAADASPTKNSGGSAAPPKETSSVCGKRK</sequence>
<comment type="caution">
    <text evidence="2">The sequence shown here is derived from an EMBL/GenBank/DDBJ whole genome shotgun (WGS) entry which is preliminary data.</text>
</comment>
<dbReference type="Proteomes" id="UP000602510">
    <property type="component" value="Unassembled WGS sequence"/>
</dbReference>
<gene>
    <name evidence="2" type="ORF">GN244_ATG06009</name>
    <name evidence="3" type="ORF">GN958_ATG15476</name>
</gene>
<evidence type="ECO:0000313" key="3">
    <source>
        <dbReference type="EMBL" id="KAF4135288.1"/>
    </source>
</evidence>
<protein>
    <submittedName>
        <fullName evidence="2">Uncharacterized protein</fullName>
    </submittedName>
</protein>
<dbReference type="Proteomes" id="UP000704712">
    <property type="component" value="Unassembled WGS sequence"/>
</dbReference>
<accession>A0A833WHF8</accession>
<dbReference type="EMBL" id="WSZM01000115">
    <property type="protein sequence ID" value="KAF4041692.1"/>
    <property type="molecule type" value="Genomic_DNA"/>
</dbReference>
<organism evidence="2 4">
    <name type="scientific">Phytophthora infestans</name>
    <name type="common">Potato late blight agent</name>
    <name type="synonym">Botrytis infestans</name>
    <dbReference type="NCBI Taxonomy" id="4787"/>
    <lineage>
        <taxon>Eukaryota</taxon>
        <taxon>Sar</taxon>
        <taxon>Stramenopiles</taxon>
        <taxon>Oomycota</taxon>
        <taxon>Peronosporomycetes</taxon>
        <taxon>Peronosporales</taxon>
        <taxon>Peronosporaceae</taxon>
        <taxon>Phytophthora</taxon>
    </lineage>
</organism>